<dbReference type="OrthoDB" id="9789940at2"/>
<dbReference type="AlphaFoldDB" id="A0A3M4M5V1"/>
<dbReference type="InterPro" id="IPR002994">
    <property type="entry name" value="Surf1/Shy1"/>
</dbReference>
<comment type="caution">
    <text evidence="7">The sequence shown here is derived from an EMBL/GenBank/DDBJ whole genome shotgun (WGS) entry which is preliminary data.</text>
</comment>
<keyword evidence="5 6" id="KW-0472">Membrane</keyword>
<dbReference type="RefSeq" id="WP_122314872.1">
    <property type="nucleotide sequence ID" value="NZ_RBRE01000017.1"/>
</dbReference>
<evidence type="ECO:0000256" key="4">
    <source>
        <dbReference type="ARBA" id="ARBA00022989"/>
    </source>
</evidence>
<evidence type="ECO:0000256" key="3">
    <source>
        <dbReference type="ARBA" id="ARBA00022692"/>
    </source>
</evidence>
<dbReference type="CDD" id="cd06662">
    <property type="entry name" value="SURF1"/>
    <property type="match status" value="1"/>
</dbReference>
<protein>
    <recommendedName>
        <fullName evidence="6">SURF1-like protein</fullName>
    </recommendedName>
</protein>
<evidence type="ECO:0000313" key="8">
    <source>
        <dbReference type="Proteomes" id="UP000277236"/>
    </source>
</evidence>
<dbReference type="Pfam" id="PF02104">
    <property type="entry name" value="SURF1"/>
    <property type="match status" value="1"/>
</dbReference>
<dbReference type="PROSITE" id="PS50895">
    <property type="entry name" value="SURF1"/>
    <property type="match status" value="1"/>
</dbReference>
<organism evidence="7 8">
    <name type="scientific">Pseudomonas cichorii</name>
    <dbReference type="NCBI Taxonomy" id="36746"/>
    <lineage>
        <taxon>Bacteria</taxon>
        <taxon>Pseudomonadati</taxon>
        <taxon>Pseudomonadota</taxon>
        <taxon>Gammaproteobacteria</taxon>
        <taxon>Pseudomonadales</taxon>
        <taxon>Pseudomonadaceae</taxon>
        <taxon>Pseudomonas</taxon>
    </lineage>
</organism>
<accession>A0A3M4M5V1</accession>
<evidence type="ECO:0000256" key="1">
    <source>
        <dbReference type="ARBA" id="ARBA00004370"/>
    </source>
</evidence>
<dbReference type="InterPro" id="IPR045214">
    <property type="entry name" value="Surf1/Surf4"/>
</dbReference>
<name>A0A3M4M5V1_PSECI</name>
<comment type="subcellular location">
    <subcellularLocation>
        <location evidence="6">Cell membrane</location>
        <topology evidence="6">Multi-pass membrane protein</topology>
    </subcellularLocation>
    <subcellularLocation>
        <location evidence="1">Membrane</location>
    </subcellularLocation>
</comment>
<evidence type="ECO:0000256" key="2">
    <source>
        <dbReference type="ARBA" id="ARBA00007165"/>
    </source>
</evidence>
<sequence length="248" mass="28433">MKRSIRRSAPVLLVLALLPLLVMLGFWQLDRAAEKRGILSHYAERQAAEPGDSALMLEAEDAAYRRVHLQGYFDAAHSLLLDNSTRDGKAGVELLQPFMDQPSGLWLWVNRGWLPWPDRRSPPLFTTPDQPQALNARIHVPHGEGFQLHTDAPTEAWPRLVTVVMPDRLWGELGRKGYAHELRLEPGNAAYRVDWPVVAMEPQKHVGYAVQWFALATTLLGLCLYRVWHHRKTREKSNGNRHEPRRRI</sequence>
<keyword evidence="6" id="KW-1003">Cell membrane</keyword>
<comment type="similarity">
    <text evidence="2 6">Belongs to the SURF1 family.</text>
</comment>
<gene>
    <name evidence="7" type="ORF">ALQ04_00333</name>
</gene>
<reference evidence="7 8" key="1">
    <citation type="submission" date="2018-08" db="EMBL/GenBank/DDBJ databases">
        <title>Recombination of ecologically and evolutionarily significant loci maintains genetic cohesion in the Pseudomonas syringae species complex.</title>
        <authorList>
            <person name="Dillon M."/>
            <person name="Thakur S."/>
            <person name="Almeida R.N.D."/>
            <person name="Weir B.S."/>
            <person name="Guttman D.S."/>
        </authorList>
    </citation>
    <scope>NUCLEOTIDE SEQUENCE [LARGE SCALE GENOMIC DNA]</scope>
    <source>
        <strain evidence="7 8">ICMP 3353</strain>
    </source>
</reference>
<dbReference type="GO" id="GO:0005886">
    <property type="term" value="C:plasma membrane"/>
    <property type="evidence" value="ECO:0007669"/>
    <property type="project" value="UniProtKB-SubCell"/>
</dbReference>
<dbReference type="PANTHER" id="PTHR23427:SF2">
    <property type="entry name" value="SURFEIT LOCUS PROTEIN 1"/>
    <property type="match status" value="1"/>
</dbReference>
<keyword evidence="3 6" id="KW-0812">Transmembrane</keyword>
<dbReference type="PANTHER" id="PTHR23427">
    <property type="entry name" value="SURFEIT LOCUS PROTEIN"/>
    <property type="match status" value="1"/>
</dbReference>
<evidence type="ECO:0000256" key="6">
    <source>
        <dbReference type="RuleBase" id="RU363076"/>
    </source>
</evidence>
<proteinExistence type="inferred from homology"/>
<keyword evidence="4 6" id="KW-1133">Transmembrane helix</keyword>
<dbReference type="EMBL" id="RBRE01000017">
    <property type="protein sequence ID" value="RMQ49125.1"/>
    <property type="molecule type" value="Genomic_DNA"/>
</dbReference>
<evidence type="ECO:0000313" key="7">
    <source>
        <dbReference type="EMBL" id="RMQ49125.1"/>
    </source>
</evidence>
<dbReference type="Proteomes" id="UP000277236">
    <property type="component" value="Unassembled WGS sequence"/>
</dbReference>
<evidence type="ECO:0000256" key="5">
    <source>
        <dbReference type="ARBA" id="ARBA00023136"/>
    </source>
</evidence>
<comment type="caution">
    <text evidence="6">Lacks conserved residue(s) required for the propagation of feature annotation.</text>
</comment>
<feature type="transmembrane region" description="Helical" evidence="6">
    <location>
        <begin position="209"/>
        <end position="228"/>
    </location>
</feature>